<dbReference type="RefSeq" id="WP_336588039.1">
    <property type="nucleotide sequence ID" value="NZ_JBBAXC010000014.1"/>
</dbReference>
<keyword evidence="2 4" id="KW-0418">Kinase</keyword>
<gene>
    <name evidence="4" type="ORF">WAK64_16210</name>
</gene>
<dbReference type="Pfam" id="PF13412">
    <property type="entry name" value="HTH_24"/>
    <property type="match status" value="1"/>
</dbReference>
<dbReference type="PANTHER" id="PTHR10584:SF166">
    <property type="entry name" value="RIBOKINASE"/>
    <property type="match status" value="1"/>
</dbReference>
<reference evidence="4 5" key="1">
    <citation type="journal article" date="2018" name="J. Microbiol.">
        <title>Bacillus spongiae sp. nov., isolated from sponge of Jeju Island.</title>
        <authorList>
            <person name="Lee G.E."/>
            <person name="Im W.T."/>
            <person name="Park J.S."/>
        </authorList>
    </citation>
    <scope>NUCLEOTIDE SEQUENCE [LARGE SCALE GENOMIC DNA]</scope>
    <source>
        <strain evidence="4 5">135PIL107-10</strain>
    </source>
</reference>
<feature type="domain" description="Carbohydrate kinase PfkB" evidence="3">
    <location>
        <begin position="59"/>
        <end position="348"/>
    </location>
</feature>
<dbReference type="PROSITE" id="PS00583">
    <property type="entry name" value="PFKB_KINASES_1"/>
    <property type="match status" value="1"/>
</dbReference>
<protein>
    <submittedName>
        <fullName evidence="4">Carbohydrate kinase</fullName>
    </submittedName>
</protein>
<sequence>MNDNGRWLLKLIEQNPSISQNELSKLTGLSRSTIAGYISTFMKQGQIIGRAYVLPKKNGVVSIGGANIDRKHQIEKELHLGTSNPAKTYFSTGGVARNIAENIGRMGISNSLISVVGNDHEGKWLLEETIPYVDIEHITTVPNASTGAYSAVLNKEGEMVIALADMDIYDEVDIEFVKRKWGMISSAQMVFLDTNFSKEVIQYVLSRCKEEMIPVTVAPVSAPKCEKLPRNLSGISWLIANKEEVEALVGMKMTKQADFFKAAEQLTQRGVERVVITRGEEGGFFYSKEGTSSILLPPRIKVVDVTGAGDALVAGVIFGHINGLNPIDAVGMGLACSCITLQSNETVSKEMSKETLQEAFKMYKEGVNDGKVD</sequence>
<dbReference type="PROSITE" id="PS00584">
    <property type="entry name" value="PFKB_KINASES_2"/>
    <property type="match status" value="1"/>
</dbReference>
<dbReference type="Pfam" id="PF00294">
    <property type="entry name" value="PfkB"/>
    <property type="match status" value="1"/>
</dbReference>
<keyword evidence="1" id="KW-0808">Transferase</keyword>
<dbReference type="CDD" id="cd01941">
    <property type="entry name" value="YeiC_kinase_like"/>
    <property type="match status" value="1"/>
</dbReference>
<dbReference type="Gene3D" id="1.10.10.10">
    <property type="entry name" value="Winged helix-like DNA-binding domain superfamily/Winged helix DNA-binding domain"/>
    <property type="match status" value="1"/>
</dbReference>
<evidence type="ECO:0000313" key="5">
    <source>
        <dbReference type="Proteomes" id="UP001312865"/>
    </source>
</evidence>
<evidence type="ECO:0000256" key="2">
    <source>
        <dbReference type="ARBA" id="ARBA00022777"/>
    </source>
</evidence>
<dbReference type="InterPro" id="IPR029056">
    <property type="entry name" value="Ribokinase-like"/>
</dbReference>
<accession>A0ABU8HHF3</accession>
<dbReference type="InterPro" id="IPR011611">
    <property type="entry name" value="PfkB_dom"/>
</dbReference>
<dbReference type="SUPFAM" id="SSF46785">
    <property type="entry name" value="Winged helix' DNA-binding domain"/>
    <property type="match status" value="1"/>
</dbReference>
<dbReference type="PANTHER" id="PTHR10584">
    <property type="entry name" value="SUGAR KINASE"/>
    <property type="match status" value="1"/>
</dbReference>
<evidence type="ECO:0000259" key="3">
    <source>
        <dbReference type="Pfam" id="PF00294"/>
    </source>
</evidence>
<organism evidence="4 5">
    <name type="scientific">Bacillus spongiae</name>
    <dbReference type="NCBI Taxonomy" id="2683610"/>
    <lineage>
        <taxon>Bacteria</taxon>
        <taxon>Bacillati</taxon>
        <taxon>Bacillota</taxon>
        <taxon>Bacilli</taxon>
        <taxon>Bacillales</taxon>
        <taxon>Bacillaceae</taxon>
        <taxon>Bacillus</taxon>
    </lineage>
</organism>
<dbReference type="Gene3D" id="3.40.1190.20">
    <property type="match status" value="1"/>
</dbReference>
<dbReference type="InterPro" id="IPR036388">
    <property type="entry name" value="WH-like_DNA-bd_sf"/>
</dbReference>
<name>A0ABU8HHF3_9BACI</name>
<dbReference type="EMBL" id="JBBAXC010000014">
    <property type="protein sequence ID" value="MEI5908592.1"/>
    <property type="molecule type" value="Genomic_DNA"/>
</dbReference>
<evidence type="ECO:0000256" key="1">
    <source>
        <dbReference type="ARBA" id="ARBA00022679"/>
    </source>
</evidence>
<proteinExistence type="predicted"/>
<dbReference type="SUPFAM" id="SSF53613">
    <property type="entry name" value="Ribokinase-like"/>
    <property type="match status" value="1"/>
</dbReference>
<comment type="caution">
    <text evidence="4">The sequence shown here is derived from an EMBL/GenBank/DDBJ whole genome shotgun (WGS) entry which is preliminary data.</text>
</comment>
<keyword evidence="5" id="KW-1185">Reference proteome</keyword>
<dbReference type="GO" id="GO:0016301">
    <property type="term" value="F:kinase activity"/>
    <property type="evidence" value="ECO:0007669"/>
    <property type="project" value="UniProtKB-KW"/>
</dbReference>
<evidence type="ECO:0000313" key="4">
    <source>
        <dbReference type="EMBL" id="MEI5908592.1"/>
    </source>
</evidence>
<dbReference type="Proteomes" id="UP001312865">
    <property type="component" value="Unassembled WGS sequence"/>
</dbReference>
<dbReference type="InterPro" id="IPR002173">
    <property type="entry name" value="Carboh/pur_kinase_PfkB_CS"/>
</dbReference>
<dbReference type="InterPro" id="IPR036390">
    <property type="entry name" value="WH_DNA-bd_sf"/>
</dbReference>